<dbReference type="SMART" id="SM00668">
    <property type="entry name" value="CTLH"/>
    <property type="match status" value="1"/>
</dbReference>
<name>A0A1X6NNP4_PORUM</name>
<evidence type="ECO:0000259" key="2">
    <source>
        <dbReference type="PROSITE" id="PS50897"/>
    </source>
</evidence>
<dbReference type="AlphaFoldDB" id="A0A1X6NNP4"/>
<gene>
    <name evidence="3" type="ORF">BU14_0861s0004</name>
</gene>
<dbReference type="EMBL" id="KV919296">
    <property type="protein sequence ID" value="OSX70192.1"/>
    <property type="molecule type" value="Genomic_DNA"/>
</dbReference>
<organism evidence="3 4">
    <name type="scientific">Porphyra umbilicalis</name>
    <name type="common">Purple laver</name>
    <name type="synonym">Red alga</name>
    <dbReference type="NCBI Taxonomy" id="2786"/>
    <lineage>
        <taxon>Eukaryota</taxon>
        <taxon>Rhodophyta</taxon>
        <taxon>Bangiophyceae</taxon>
        <taxon>Bangiales</taxon>
        <taxon>Bangiaceae</taxon>
        <taxon>Porphyra</taxon>
    </lineage>
</organism>
<dbReference type="SMART" id="SM00667">
    <property type="entry name" value="LisH"/>
    <property type="match status" value="1"/>
</dbReference>
<dbReference type="Pfam" id="PF10607">
    <property type="entry name" value="CTLH"/>
    <property type="match status" value="1"/>
</dbReference>
<evidence type="ECO:0000313" key="4">
    <source>
        <dbReference type="Proteomes" id="UP000218209"/>
    </source>
</evidence>
<evidence type="ECO:0000313" key="3">
    <source>
        <dbReference type="EMBL" id="OSX70192.1"/>
    </source>
</evidence>
<dbReference type="PANTHER" id="PTHR12864">
    <property type="entry name" value="RAN BINDING PROTEIN 9-RELATED"/>
    <property type="match status" value="1"/>
</dbReference>
<feature type="compositionally biased region" description="Pro residues" evidence="1">
    <location>
        <begin position="20"/>
        <end position="30"/>
    </location>
</feature>
<evidence type="ECO:0000256" key="1">
    <source>
        <dbReference type="SAM" id="MobiDB-lite"/>
    </source>
</evidence>
<dbReference type="InterPro" id="IPR006595">
    <property type="entry name" value="CTLH_C"/>
</dbReference>
<dbReference type="Proteomes" id="UP000218209">
    <property type="component" value="Unassembled WGS sequence"/>
</dbReference>
<dbReference type="SMART" id="SM00757">
    <property type="entry name" value="CRA"/>
    <property type="match status" value="1"/>
</dbReference>
<dbReference type="InterPro" id="IPR024964">
    <property type="entry name" value="CTLH/CRA"/>
</dbReference>
<reference evidence="3 4" key="1">
    <citation type="submission" date="2017-03" db="EMBL/GenBank/DDBJ databases">
        <title>WGS assembly of Porphyra umbilicalis.</title>
        <authorList>
            <person name="Brawley S.H."/>
            <person name="Blouin N.A."/>
            <person name="Ficko-Blean E."/>
            <person name="Wheeler G.L."/>
            <person name="Lohr M."/>
            <person name="Goodson H.V."/>
            <person name="Jenkins J.W."/>
            <person name="Blaby-Haas C.E."/>
            <person name="Helliwell K.E."/>
            <person name="Chan C."/>
            <person name="Marriage T."/>
            <person name="Bhattacharya D."/>
            <person name="Klein A.S."/>
            <person name="Badis Y."/>
            <person name="Brodie J."/>
            <person name="Cao Y."/>
            <person name="Collen J."/>
            <person name="Dittami S.M."/>
            <person name="Gachon C.M."/>
            <person name="Green B.R."/>
            <person name="Karpowicz S."/>
            <person name="Kim J.W."/>
            <person name="Kudahl U."/>
            <person name="Lin S."/>
            <person name="Michel G."/>
            <person name="Mittag M."/>
            <person name="Olson B.J."/>
            <person name="Pangilinan J."/>
            <person name="Peng Y."/>
            <person name="Qiu H."/>
            <person name="Shu S."/>
            <person name="Singer J.T."/>
            <person name="Smith A.G."/>
            <person name="Sprecher B.N."/>
            <person name="Wagner V."/>
            <person name="Wang W."/>
            <person name="Wang Z.-Y."/>
            <person name="Yan J."/>
            <person name="Yarish C."/>
            <person name="Zoeuner-Riek S."/>
            <person name="Zhuang Y."/>
            <person name="Zou Y."/>
            <person name="Lindquist E.A."/>
            <person name="Grimwood J."/>
            <person name="Barry K."/>
            <person name="Rokhsar D.S."/>
            <person name="Schmutz J."/>
            <person name="Stiller J.W."/>
            <person name="Grossman A.R."/>
            <person name="Prochnik S.E."/>
        </authorList>
    </citation>
    <scope>NUCLEOTIDE SEQUENCE [LARGE SCALE GENOMIC DNA]</scope>
    <source>
        <strain evidence="3">4086291</strain>
    </source>
</reference>
<proteinExistence type="predicted"/>
<dbReference type="InterPro" id="IPR006594">
    <property type="entry name" value="LisH"/>
</dbReference>
<feature type="compositionally biased region" description="Basic residues" evidence="1">
    <location>
        <begin position="1"/>
        <end position="12"/>
    </location>
</feature>
<accession>A0A1X6NNP4</accession>
<dbReference type="InterPro" id="IPR013144">
    <property type="entry name" value="CRA_dom"/>
</dbReference>
<dbReference type="PROSITE" id="PS50896">
    <property type="entry name" value="LISH"/>
    <property type="match status" value="1"/>
</dbReference>
<dbReference type="Pfam" id="PF08513">
    <property type="entry name" value="LisH"/>
    <property type="match status" value="1"/>
</dbReference>
<dbReference type="InterPro" id="IPR050618">
    <property type="entry name" value="Ubq-SigPath_Reg"/>
</dbReference>
<sequence length="258" mass="27567">MIRPHRGAGIRMHHGDTMPAPKPTPKPPPSYTKSQWEAKLADVDVDRAALNKLVMDYLVIEGYKEAAEALSAEAGVEPGVELSTITERMCTRQSIQEGDVAGAMARAVALDADILTRNPALFFHLQQQQLIELIRSGDATSALSFATAQLAPTGSSHPAHLGELEATLALLAFDTPADADKCPMAALLSPSQRQKTASELNAAILASQNQETMPRLPGLLRSVLWAEKQLEERAKFPHMSVMDAELGAPSGATSAPST</sequence>
<keyword evidence="4" id="KW-1185">Reference proteome</keyword>
<feature type="domain" description="CTLH" evidence="2">
    <location>
        <begin position="84"/>
        <end position="141"/>
    </location>
</feature>
<dbReference type="PROSITE" id="PS50897">
    <property type="entry name" value="CTLH"/>
    <property type="match status" value="1"/>
</dbReference>
<dbReference type="OrthoDB" id="2415936at2759"/>
<feature type="region of interest" description="Disordered" evidence="1">
    <location>
        <begin position="1"/>
        <end position="33"/>
    </location>
</feature>
<protein>
    <recommendedName>
        <fullName evidence="2">CTLH domain-containing protein</fullName>
    </recommendedName>
</protein>